<dbReference type="GO" id="GO:0032259">
    <property type="term" value="P:methylation"/>
    <property type="evidence" value="ECO:0007669"/>
    <property type="project" value="UniProtKB-KW"/>
</dbReference>
<dbReference type="OrthoDB" id="416496at2759"/>
<dbReference type="SUPFAM" id="SSF53335">
    <property type="entry name" value="S-adenosyl-L-methionine-dependent methyltransferases"/>
    <property type="match status" value="1"/>
</dbReference>
<organism evidence="1 2">
    <name type="scientific">Saccharata proteae CBS 121410</name>
    <dbReference type="NCBI Taxonomy" id="1314787"/>
    <lineage>
        <taxon>Eukaryota</taxon>
        <taxon>Fungi</taxon>
        <taxon>Dikarya</taxon>
        <taxon>Ascomycota</taxon>
        <taxon>Pezizomycotina</taxon>
        <taxon>Dothideomycetes</taxon>
        <taxon>Dothideomycetes incertae sedis</taxon>
        <taxon>Botryosphaeriales</taxon>
        <taxon>Saccharataceae</taxon>
        <taxon>Saccharata</taxon>
    </lineage>
</organism>
<dbReference type="AlphaFoldDB" id="A0A9P4HU06"/>
<dbReference type="GO" id="GO:0008168">
    <property type="term" value="F:methyltransferase activity"/>
    <property type="evidence" value="ECO:0007669"/>
    <property type="project" value="UniProtKB-KW"/>
</dbReference>
<dbReference type="InterPro" id="IPR050508">
    <property type="entry name" value="Methyltransf_Superfamily"/>
</dbReference>
<dbReference type="PANTHER" id="PTHR42912:SF83">
    <property type="entry name" value="METHYLTRANSFERASE TYPE 11 DOMAIN-CONTAINING PROTEIN"/>
    <property type="match status" value="1"/>
</dbReference>
<gene>
    <name evidence="1" type="ORF">K490DRAFT_9446</name>
</gene>
<evidence type="ECO:0000313" key="2">
    <source>
        <dbReference type="Proteomes" id="UP000799776"/>
    </source>
</evidence>
<reference evidence="1" key="1">
    <citation type="journal article" date="2020" name="Stud. Mycol.">
        <title>101 Dothideomycetes genomes: a test case for predicting lifestyles and emergence of pathogens.</title>
        <authorList>
            <person name="Haridas S."/>
            <person name="Albert R."/>
            <person name="Binder M."/>
            <person name="Bloem J."/>
            <person name="Labutti K."/>
            <person name="Salamov A."/>
            <person name="Andreopoulos B."/>
            <person name="Baker S."/>
            <person name="Barry K."/>
            <person name="Bills G."/>
            <person name="Bluhm B."/>
            <person name="Cannon C."/>
            <person name="Castanera R."/>
            <person name="Culley D."/>
            <person name="Daum C."/>
            <person name="Ezra D."/>
            <person name="Gonzalez J."/>
            <person name="Henrissat B."/>
            <person name="Kuo A."/>
            <person name="Liang C."/>
            <person name="Lipzen A."/>
            <person name="Lutzoni F."/>
            <person name="Magnuson J."/>
            <person name="Mondo S."/>
            <person name="Nolan M."/>
            <person name="Ohm R."/>
            <person name="Pangilinan J."/>
            <person name="Park H.-J."/>
            <person name="Ramirez L."/>
            <person name="Alfaro M."/>
            <person name="Sun H."/>
            <person name="Tritt A."/>
            <person name="Yoshinaga Y."/>
            <person name="Zwiers L.-H."/>
            <person name="Turgeon B."/>
            <person name="Goodwin S."/>
            <person name="Spatafora J."/>
            <person name="Crous P."/>
            <person name="Grigoriev I."/>
        </authorList>
    </citation>
    <scope>NUCLEOTIDE SEQUENCE</scope>
    <source>
        <strain evidence="1">CBS 121410</strain>
    </source>
</reference>
<dbReference type="PANTHER" id="PTHR42912">
    <property type="entry name" value="METHYLTRANSFERASE"/>
    <property type="match status" value="1"/>
</dbReference>
<keyword evidence="1" id="KW-0808">Transferase</keyword>
<dbReference type="EMBL" id="ML978723">
    <property type="protein sequence ID" value="KAF2086718.1"/>
    <property type="molecule type" value="Genomic_DNA"/>
</dbReference>
<evidence type="ECO:0000313" key="1">
    <source>
        <dbReference type="EMBL" id="KAF2086718.1"/>
    </source>
</evidence>
<proteinExistence type="predicted"/>
<accession>A0A9P4HU06</accession>
<comment type="caution">
    <text evidence="1">The sequence shown here is derived from an EMBL/GenBank/DDBJ whole genome shotgun (WGS) entry which is preliminary data.</text>
</comment>
<feature type="non-terminal residue" evidence="1">
    <location>
        <position position="1"/>
    </location>
</feature>
<dbReference type="Proteomes" id="UP000799776">
    <property type="component" value="Unassembled WGS sequence"/>
</dbReference>
<name>A0A9P4HU06_9PEZI</name>
<protein>
    <submittedName>
        <fullName evidence="1">S-adenosyl-L-methionine-dependent methyltransferase</fullName>
    </submittedName>
</protein>
<dbReference type="Pfam" id="PF13489">
    <property type="entry name" value="Methyltransf_23"/>
    <property type="match status" value="1"/>
</dbReference>
<keyword evidence="1" id="KW-0489">Methyltransferase</keyword>
<dbReference type="Gene3D" id="3.40.50.150">
    <property type="entry name" value="Vaccinia Virus protein VP39"/>
    <property type="match status" value="1"/>
</dbReference>
<feature type="non-terminal residue" evidence="1">
    <location>
        <position position="284"/>
    </location>
</feature>
<dbReference type="InterPro" id="IPR029063">
    <property type="entry name" value="SAM-dependent_MTases_sf"/>
</dbReference>
<dbReference type="CDD" id="cd02440">
    <property type="entry name" value="AdoMet_MTases"/>
    <property type="match status" value="1"/>
</dbReference>
<keyword evidence="2" id="KW-1185">Reference proteome</keyword>
<sequence>PLQPEAPRAAPPKPSRWVPRGRMIPLLGAGSVVFALGVYCAWSYNSLRSVPAETVPQDVTDRYNPTMARNFDSDNERTEYWQGILKLRKRLAQEASGHVLEVSAGTGRNTEFYDLKKCRSLTLVDQSASMLEEARKKWQEWRESRPPFNRPREEAMRLVNADALKEIPPAPPSAGVKKEEGEPDYYDTVVQTMGLCSTPEPEKLLEKMGDAVKDDGRILLLEHGKAKYNWLNSLLDKTAAGHADRYGCWWNKDIDGIVRRAKGLEVVEIKRKHFGTTWWVELRK</sequence>